<feature type="domain" description="PPM-type phosphatase" evidence="3">
    <location>
        <begin position="334"/>
        <end position="549"/>
    </location>
</feature>
<comment type="caution">
    <text evidence="4">The sequence shown here is derived from an EMBL/GenBank/DDBJ whole genome shotgun (WGS) entry which is preliminary data.</text>
</comment>
<dbReference type="PANTHER" id="PTHR43156:SF2">
    <property type="entry name" value="STAGE II SPORULATION PROTEIN E"/>
    <property type="match status" value="1"/>
</dbReference>
<dbReference type="InterPro" id="IPR036457">
    <property type="entry name" value="PPM-type-like_dom_sf"/>
</dbReference>
<dbReference type="SMART" id="SM00065">
    <property type="entry name" value="GAF"/>
    <property type="match status" value="1"/>
</dbReference>
<name>A0A8J6Y555_9BACT</name>
<dbReference type="SUPFAM" id="SSF55781">
    <property type="entry name" value="GAF domain-like"/>
    <property type="match status" value="1"/>
</dbReference>
<dbReference type="InterPro" id="IPR052016">
    <property type="entry name" value="Bact_Sigma-Reg"/>
</dbReference>
<dbReference type="AlphaFoldDB" id="A0A8J6Y555"/>
<evidence type="ECO:0000256" key="1">
    <source>
        <dbReference type="ARBA" id="ARBA00022801"/>
    </source>
</evidence>
<dbReference type="PANTHER" id="PTHR43156">
    <property type="entry name" value="STAGE II SPORULATION PROTEIN E-RELATED"/>
    <property type="match status" value="1"/>
</dbReference>
<evidence type="ECO:0000259" key="3">
    <source>
        <dbReference type="PROSITE" id="PS51746"/>
    </source>
</evidence>
<sequence>MEEYLNIKAADGSNRRLEMSGDKVSLGRSHENDLSYPDDISLSRKHMVLERTEDRWYVRDLGSKNGTRVNDTLIVDRFRIQAGDRITAGHLVLSLEGAGGPSTAGDIIWDDAPLGTGDTIVASLEGVLASDSSSPGKGERADSPAPFTNEAVSALIRAGRELAQDRPLNELFDLILDLSIHAVKAERGVLMTFEDGELVPRGFHGEGFRVSKAVRDKVINEKASILIRDVTADDAFKARVSLLGHNIRTVIAVPLQTDEKVIGLVYVDSSSMARRFAANDLNLLTVLANVAAIRIEHERLAEVEQNERIMFRDLEQAAEIQSSLLPLKAPTIAGLDLAGYNAACKTVGGDYYDYLEFGDNQVGLILGDVAGKGMPAALMMTGLQARVEVMADKDVTPAKTVARLDRHISTKCPQNRFITLFYCVVDSASGDMSFCNAGHNPAILVRADGNYELLTRSGTVLGILPELGYEDSSLNLAAGDMVVLYSDGVTEAVKLGTEDEFGEDRLRDLVVQHRNQSAEAIIQHVNDALQDWTQGAPPDDDITMLVARKV</sequence>
<dbReference type="Gene3D" id="2.60.200.20">
    <property type="match status" value="1"/>
</dbReference>
<dbReference type="Pfam" id="PF01590">
    <property type="entry name" value="GAF"/>
    <property type="match status" value="1"/>
</dbReference>
<dbReference type="Proteomes" id="UP000648239">
    <property type="component" value="Unassembled WGS sequence"/>
</dbReference>
<evidence type="ECO:0000313" key="5">
    <source>
        <dbReference type="Proteomes" id="UP000648239"/>
    </source>
</evidence>
<dbReference type="SMART" id="SM00331">
    <property type="entry name" value="PP2C_SIG"/>
    <property type="match status" value="1"/>
</dbReference>
<dbReference type="InterPro" id="IPR008984">
    <property type="entry name" value="SMAD_FHA_dom_sf"/>
</dbReference>
<dbReference type="InterPro" id="IPR000253">
    <property type="entry name" value="FHA_dom"/>
</dbReference>
<gene>
    <name evidence="4" type="ORF">IFK94_04285</name>
</gene>
<dbReference type="InterPro" id="IPR001932">
    <property type="entry name" value="PPM-type_phosphatase-like_dom"/>
</dbReference>
<evidence type="ECO:0000313" key="4">
    <source>
        <dbReference type="EMBL" id="MBD3867325.1"/>
    </source>
</evidence>
<dbReference type="EMBL" id="JACXWD010000008">
    <property type="protein sequence ID" value="MBD3867325.1"/>
    <property type="molecule type" value="Genomic_DNA"/>
</dbReference>
<proteinExistence type="predicted"/>
<dbReference type="InterPro" id="IPR029016">
    <property type="entry name" value="GAF-like_dom_sf"/>
</dbReference>
<dbReference type="Gene3D" id="3.30.450.40">
    <property type="match status" value="1"/>
</dbReference>
<reference evidence="4 5" key="1">
    <citation type="submission" date="2020-08" db="EMBL/GenBank/DDBJ databases">
        <title>Acidobacteriota in marine sediments use diverse sulfur dissimilation pathways.</title>
        <authorList>
            <person name="Wasmund K."/>
        </authorList>
    </citation>
    <scope>NUCLEOTIDE SEQUENCE [LARGE SCALE GENOMIC DNA]</scope>
    <source>
        <strain evidence="4">MAG AM4</strain>
    </source>
</reference>
<dbReference type="InterPro" id="IPR003018">
    <property type="entry name" value="GAF"/>
</dbReference>
<dbReference type="SUPFAM" id="SSF81606">
    <property type="entry name" value="PP2C-like"/>
    <property type="match status" value="1"/>
</dbReference>
<dbReference type="Pfam" id="PF07228">
    <property type="entry name" value="SpoIIE"/>
    <property type="match status" value="1"/>
</dbReference>
<keyword evidence="1" id="KW-0378">Hydrolase</keyword>
<protein>
    <submittedName>
        <fullName evidence="4">SpoIIE family protein phosphatase</fullName>
    </submittedName>
</protein>
<dbReference type="Gene3D" id="3.60.40.10">
    <property type="entry name" value="PPM-type phosphatase domain"/>
    <property type="match status" value="1"/>
</dbReference>
<dbReference type="Pfam" id="PF00498">
    <property type="entry name" value="FHA"/>
    <property type="match status" value="1"/>
</dbReference>
<dbReference type="GO" id="GO:0016791">
    <property type="term" value="F:phosphatase activity"/>
    <property type="evidence" value="ECO:0007669"/>
    <property type="project" value="TreeGrafter"/>
</dbReference>
<dbReference type="CDD" id="cd00060">
    <property type="entry name" value="FHA"/>
    <property type="match status" value="1"/>
</dbReference>
<evidence type="ECO:0000259" key="2">
    <source>
        <dbReference type="PROSITE" id="PS50006"/>
    </source>
</evidence>
<dbReference type="PROSITE" id="PS50006">
    <property type="entry name" value="FHA_DOMAIN"/>
    <property type="match status" value="1"/>
</dbReference>
<organism evidence="4 5">
    <name type="scientific">Candidatus Polarisedimenticola svalbardensis</name>
    <dbReference type="NCBI Taxonomy" id="2886004"/>
    <lineage>
        <taxon>Bacteria</taxon>
        <taxon>Pseudomonadati</taxon>
        <taxon>Acidobacteriota</taxon>
        <taxon>Candidatus Polarisedimenticolia</taxon>
        <taxon>Candidatus Polarisedimenticolales</taxon>
        <taxon>Candidatus Polarisedimenticolaceae</taxon>
        <taxon>Candidatus Polarisedimenticola</taxon>
    </lineage>
</organism>
<dbReference type="SUPFAM" id="SSF49879">
    <property type="entry name" value="SMAD/FHA domain"/>
    <property type="match status" value="1"/>
</dbReference>
<dbReference type="PROSITE" id="PS51746">
    <property type="entry name" value="PPM_2"/>
    <property type="match status" value="1"/>
</dbReference>
<dbReference type="SMART" id="SM00240">
    <property type="entry name" value="FHA"/>
    <property type="match status" value="1"/>
</dbReference>
<accession>A0A8J6Y555</accession>
<feature type="domain" description="FHA" evidence="2">
    <location>
        <begin position="24"/>
        <end position="74"/>
    </location>
</feature>